<evidence type="ECO:0000313" key="2">
    <source>
        <dbReference type="Proteomes" id="UP001652660"/>
    </source>
</evidence>
<accession>A0ABM4WR75</accession>
<dbReference type="InterPro" id="IPR045363">
    <property type="entry name" value="CERK_C"/>
</dbReference>
<keyword evidence="2" id="KW-1185">Reference proteome</keyword>
<dbReference type="Proteomes" id="UP001652660">
    <property type="component" value="Chromosome 2e"/>
</dbReference>
<gene>
    <name evidence="3" type="primary">LOC140036509</name>
</gene>
<dbReference type="PROSITE" id="PS50146">
    <property type="entry name" value="DAGK"/>
    <property type="match status" value="1"/>
</dbReference>
<sequence length="620" mass="68552">MERNKNCLVVGDNNPKESANSKAEISVFSSSLFLDNVGEVVLTLNPSSDQLYWQSVDPLDHGRSCCGLFSNSDSALKISDVYGVEFIDYGIVHESALTNAAGGCLSGRPTEMYRFKVYGVQKSKTYPSIWAPSIYTFGHSDSRTCCMWVNRINASLDMEADRPKNLLVFVHPRSGKGNGCRTWDAVAPIFSQANVKTKVIMTERAGHAFDVLASITNRELDSYDGVLAVGGDGLFNEILNGLLLSRHEVPCPSRSMDFENYVDNGCELSVHEAVGNLEEPSDPCEDDSPLLMNIGHSRTQVSNLRSEADLCHTEHDSKFSFPHERFRFGIIPAGSTDATVICTTGGRDPVMSALQIVLGKRLCLDVAQVVRWKTTSTSKDEPYVRYAANFAGYGFYGDVIMESEKYRWMGPKRYDYAGTKVFLQHRSYEAEVAYVQVESEKASVRPERGPWSRKMKALMGLSDPSTKGTCRANCSVCNEKPIQSSAKSASIGPYKGESKWKKSKGRFLSVGAAVISCRNERAPDGLVADAHLSDGFLHLILVKDCPRALYLRHLTQLAMKGGNPLNFRFVEHHKTTAFMFTSFGKESVWNVDGEILQGHQLSAQVYRGLVSLFATGPDYL</sequence>
<dbReference type="SUPFAM" id="SSF111331">
    <property type="entry name" value="NAD kinase/diacylglycerol kinase-like"/>
    <property type="match status" value="1"/>
</dbReference>
<dbReference type="RefSeq" id="XP_071934293.1">
    <property type="nucleotide sequence ID" value="XM_072078192.1"/>
</dbReference>
<dbReference type="InterPro" id="IPR017438">
    <property type="entry name" value="ATP-NAD_kinase_N"/>
</dbReference>
<dbReference type="InterPro" id="IPR016064">
    <property type="entry name" value="NAD/diacylglycerol_kinase_sf"/>
</dbReference>
<dbReference type="SMART" id="SM00046">
    <property type="entry name" value="DAGKc"/>
    <property type="match status" value="1"/>
</dbReference>
<dbReference type="InterPro" id="IPR050187">
    <property type="entry name" value="Lipid_Phosphate_FormReg"/>
</dbReference>
<dbReference type="Gene3D" id="3.40.50.10330">
    <property type="entry name" value="Probable inorganic polyphosphate/atp-NAD kinase, domain 1"/>
    <property type="match status" value="1"/>
</dbReference>
<proteinExistence type="predicted"/>
<evidence type="ECO:0000313" key="3">
    <source>
        <dbReference type="RefSeq" id="XP_071934293.1"/>
    </source>
</evidence>
<dbReference type="GeneID" id="140036509"/>
<name>A0ABM4WR75_COFAR</name>
<dbReference type="PANTHER" id="PTHR12358:SF6">
    <property type="entry name" value="CERAMIDE KINASE"/>
    <property type="match status" value="1"/>
</dbReference>
<dbReference type="InterPro" id="IPR001206">
    <property type="entry name" value="Diacylglycerol_kinase_cat_dom"/>
</dbReference>
<organism evidence="2 3">
    <name type="scientific">Coffea arabica</name>
    <name type="common">Arabian coffee</name>
    <dbReference type="NCBI Taxonomy" id="13443"/>
    <lineage>
        <taxon>Eukaryota</taxon>
        <taxon>Viridiplantae</taxon>
        <taxon>Streptophyta</taxon>
        <taxon>Embryophyta</taxon>
        <taxon>Tracheophyta</taxon>
        <taxon>Spermatophyta</taxon>
        <taxon>Magnoliopsida</taxon>
        <taxon>eudicotyledons</taxon>
        <taxon>Gunneridae</taxon>
        <taxon>Pentapetalae</taxon>
        <taxon>asterids</taxon>
        <taxon>lamiids</taxon>
        <taxon>Gentianales</taxon>
        <taxon>Rubiaceae</taxon>
        <taxon>Ixoroideae</taxon>
        <taxon>Gardenieae complex</taxon>
        <taxon>Bertiereae - Coffeeae clade</taxon>
        <taxon>Coffeeae</taxon>
        <taxon>Coffea</taxon>
    </lineage>
</organism>
<feature type="domain" description="DAGKc" evidence="1">
    <location>
        <begin position="161"/>
        <end position="373"/>
    </location>
</feature>
<evidence type="ECO:0000259" key="1">
    <source>
        <dbReference type="PROSITE" id="PS50146"/>
    </source>
</evidence>
<protein>
    <submittedName>
        <fullName evidence="3">Ceramide kinase-like</fullName>
    </submittedName>
</protein>
<dbReference type="Pfam" id="PF19280">
    <property type="entry name" value="CERK_C"/>
    <property type="match status" value="1"/>
</dbReference>
<dbReference type="Pfam" id="PF00781">
    <property type="entry name" value="DAGK_cat"/>
    <property type="match status" value="1"/>
</dbReference>
<reference evidence="3" key="1">
    <citation type="submission" date="2025-08" db="UniProtKB">
        <authorList>
            <consortium name="RefSeq"/>
        </authorList>
    </citation>
    <scope>IDENTIFICATION</scope>
    <source>
        <tissue evidence="3">Leaves</tissue>
    </source>
</reference>
<dbReference type="PANTHER" id="PTHR12358">
    <property type="entry name" value="SPHINGOSINE KINASE"/>
    <property type="match status" value="1"/>
</dbReference>
<dbReference type="Gene3D" id="2.60.200.40">
    <property type="match status" value="1"/>
</dbReference>